<reference evidence="4" key="1">
    <citation type="submission" date="2017-02" db="UniProtKB">
        <authorList>
            <consortium name="WormBaseParasite"/>
        </authorList>
    </citation>
    <scope>IDENTIFICATION</scope>
</reference>
<proteinExistence type="predicted"/>
<dbReference type="STRING" id="6280.A0A0N4THZ5"/>
<evidence type="ECO:0000313" key="3">
    <source>
        <dbReference type="Proteomes" id="UP000278627"/>
    </source>
</evidence>
<evidence type="ECO:0000313" key="4">
    <source>
        <dbReference type="WBParaSite" id="BPAG_0000783401-mRNA-1"/>
    </source>
</evidence>
<feature type="region of interest" description="Disordered" evidence="1">
    <location>
        <begin position="1"/>
        <end position="27"/>
    </location>
</feature>
<dbReference type="EMBL" id="UZAD01009527">
    <property type="protein sequence ID" value="VDN88981.1"/>
    <property type="molecule type" value="Genomic_DNA"/>
</dbReference>
<evidence type="ECO:0000256" key="1">
    <source>
        <dbReference type="SAM" id="MobiDB-lite"/>
    </source>
</evidence>
<organism evidence="4">
    <name type="scientific">Brugia pahangi</name>
    <name type="common">Filarial nematode worm</name>
    <dbReference type="NCBI Taxonomy" id="6280"/>
    <lineage>
        <taxon>Eukaryota</taxon>
        <taxon>Metazoa</taxon>
        <taxon>Ecdysozoa</taxon>
        <taxon>Nematoda</taxon>
        <taxon>Chromadorea</taxon>
        <taxon>Rhabditida</taxon>
        <taxon>Spirurina</taxon>
        <taxon>Spiruromorpha</taxon>
        <taxon>Filarioidea</taxon>
        <taxon>Onchocercidae</taxon>
        <taxon>Brugia</taxon>
    </lineage>
</organism>
<accession>A0A0N4THZ5</accession>
<gene>
    <name evidence="2" type="ORF">BPAG_LOCUS7795</name>
</gene>
<evidence type="ECO:0000313" key="2">
    <source>
        <dbReference type="EMBL" id="VDN88981.1"/>
    </source>
</evidence>
<sequence length="48" mass="5712">MMRPNQNKNYYGKGNKRVRKVNKDQDYKRRYMHEPLALRGAYIAAGIP</sequence>
<dbReference type="AlphaFoldDB" id="A0A0N4THZ5"/>
<dbReference type="WBParaSite" id="BPAG_0000783401-mRNA-1">
    <property type="protein sequence ID" value="BPAG_0000783401-mRNA-1"/>
    <property type="gene ID" value="BPAG_0000783401"/>
</dbReference>
<reference evidence="2 3" key="2">
    <citation type="submission" date="2018-11" db="EMBL/GenBank/DDBJ databases">
        <authorList>
            <consortium name="Pathogen Informatics"/>
        </authorList>
    </citation>
    <scope>NUCLEOTIDE SEQUENCE [LARGE SCALE GENOMIC DNA]</scope>
</reference>
<protein>
    <submittedName>
        <fullName evidence="4">50S ribosomal protein L32e</fullName>
    </submittedName>
</protein>
<keyword evidence="3" id="KW-1185">Reference proteome</keyword>
<dbReference type="Proteomes" id="UP000278627">
    <property type="component" value="Unassembled WGS sequence"/>
</dbReference>
<name>A0A0N4THZ5_BRUPA</name>